<feature type="coiled-coil region" evidence="5">
    <location>
        <begin position="216"/>
        <end position="344"/>
    </location>
</feature>
<evidence type="ECO:0000256" key="5">
    <source>
        <dbReference type="SAM" id="Coils"/>
    </source>
</evidence>
<dbReference type="GO" id="GO:0003677">
    <property type="term" value="F:DNA binding"/>
    <property type="evidence" value="ECO:0007669"/>
    <property type="project" value="TreeGrafter"/>
</dbReference>
<keyword evidence="2" id="KW-0498">Mitosis</keyword>
<dbReference type="GO" id="GO:0051301">
    <property type="term" value="P:cell division"/>
    <property type="evidence" value="ECO:0007669"/>
    <property type="project" value="UniProtKB-KW"/>
</dbReference>
<keyword evidence="5" id="KW-0175">Coiled coil</keyword>
<dbReference type="OrthoDB" id="5575062at2759"/>
<dbReference type="GO" id="GO:0007062">
    <property type="term" value="P:sister chromatid cohesion"/>
    <property type="evidence" value="ECO:0007669"/>
    <property type="project" value="TreeGrafter"/>
</dbReference>
<name>A0A9P6DHG7_PLEER</name>
<evidence type="ECO:0000313" key="7">
    <source>
        <dbReference type="EMBL" id="KAF9496420.1"/>
    </source>
</evidence>
<feature type="compositionally biased region" description="Basic and acidic residues" evidence="6">
    <location>
        <begin position="435"/>
        <end position="453"/>
    </location>
</feature>
<keyword evidence="3" id="KW-0539">Nucleus</keyword>
<evidence type="ECO:0000256" key="1">
    <source>
        <dbReference type="ARBA" id="ARBA00022618"/>
    </source>
</evidence>
<dbReference type="Proteomes" id="UP000807025">
    <property type="component" value="Unassembled WGS sequence"/>
</dbReference>
<dbReference type="PANTHER" id="PTHR18937">
    <property type="entry name" value="STRUCTURAL MAINTENANCE OF CHROMOSOMES SMC FAMILY MEMBER"/>
    <property type="match status" value="1"/>
</dbReference>
<evidence type="ECO:0000313" key="8">
    <source>
        <dbReference type="Proteomes" id="UP000807025"/>
    </source>
</evidence>
<dbReference type="AlphaFoldDB" id="A0A9P6DHG7"/>
<comment type="caution">
    <text evidence="7">The sequence shown here is derived from an EMBL/GenBank/DDBJ whole genome shotgun (WGS) entry which is preliminary data.</text>
</comment>
<feature type="compositionally biased region" description="Acidic residues" evidence="6">
    <location>
        <begin position="39"/>
        <end position="50"/>
    </location>
</feature>
<feature type="region of interest" description="Disordered" evidence="6">
    <location>
        <begin position="373"/>
        <end position="466"/>
    </location>
</feature>
<sequence length="466" mass="52824">MDAISFVLGVKSAQLRSSQLKDLVYRGRRLGRNGAEGSEAQEEDEEEEGEREGTAKKAWVMAVYTDSEGKGWKFQRTISTTGASEYKLNNKVVTYTAYNAALVSHNILVKAKNFLVFQGDVEAVASQSPRELSRLIEQISGSLELAAEYEKAKEAQDRATENATFNFTKRRGIAGEIKQYKEQKGEAERFEALCQQKDELILRRILYKLYHIEEAIDDNTREINSQNNTLAGLREQQRVHDEALEAARAEQAKARTSVMQKEKKIKKAEKALEAKRPELVAIDAQISHSTRKLNNAQKNREELEKSRDALQSKVDALQKELMSVKKAAKTAQEAQRQASQHNMALSEESLEEYRQLKAQANLLAIDERQSLESLTREEKTTARSLNQLQQKYEGFSERRERIAEDGKAQSARKAETVRASERPLEDQARTGQSAVRKDKNRPTRGRSEREAPDSVRPAPPSWRGQE</sequence>
<protein>
    <submittedName>
        <fullName evidence="7">Uncharacterized protein</fullName>
    </submittedName>
</protein>
<gene>
    <name evidence="7" type="ORF">BDN71DRAFT_747943</name>
</gene>
<dbReference type="EMBL" id="MU154552">
    <property type="protein sequence ID" value="KAF9496420.1"/>
    <property type="molecule type" value="Genomic_DNA"/>
</dbReference>
<reference evidence="7" key="1">
    <citation type="submission" date="2020-11" db="EMBL/GenBank/DDBJ databases">
        <authorList>
            <consortium name="DOE Joint Genome Institute"/>
            <person name="Ahrendt S."/>
            <person name="Riley R."/>
            <person name="Andreopoulos W."/>
            <person name="Labutti K."/>
            <person name="Pangilinan J."/>
            <person name="Ruiz-Duenas F.J."/>
            <person name="Barrasa J.M."/>
            <person name="Sanchez-Garcia M."/>
            <person name="Camarero S."/>
            <person name="Miyauchi S."/>
            <person name="Serrano A."/>
            <person name="Linde D."/>
            <person name="Babiker R."/>
            <person name="Drula E."/>
            <person name="Ayuso-Fernandez I."/>
            <person name="Pacheco R."/>
            <person name="Padilla G."/>
            <person name="Ferreira P."/>
            <person name="Barriuso J."/>
            <person name="Kellner H."/>
            <person name="Castanera R."/>
            <person name="Alfaro M."/>
            <person name="Ramirez L."/>
            <person name="Pisabarro A.G."/>
            <person name="Kuo A."/>
            <person name="Tritt A."/>
            <person name="Lipzen A."/>
            <person name="He G."/>
            <person name="Yan M."/>
            <person name="Ng V."/>
            <person name="Cullen D."/>
            <person name="Martin F."/>
            <person name="Rosso M.-N."/>
            <person name="Henrissat B."/>
            <person name="Hibbett D."/>
            <person name="Martinez A.T."/>
            <person name="Grigoriev I.V."/>
        </authorList>
    </citation>
    <scope>NUCLEOTIDE SEQUENCE</scope>
    <source>
        <strain evidence="7">ATCC 90797</strain>
    </source>
</reference>
<keyword evidence="1" id="KW-0132">Cell division</keyword>
<evidence type="ECO:0000256" key="3">
    <source>
        <dbReference type="ARBA" id="ARBA00023242"/>
    </source>
</evidence>
<dbReference type="InterPro" id="IPR027417">
    <property type="entry name" value="P-loop_NTPase"/>
</dbReference>
<dbReference type="SUPFAM" id="SSF52540">
    <property type="entry name" value="P-loop containing nucleoside triphosphate hydrolases"/>
    <property type="match status" value="1"/>
</dbReference>
<keyword evidence="8" id="KW-1185">Reference proteome</keyword>
<evidence type="ECO:0000256" key="6">
    <source>
        <dbReference type="SAM" id="MobiDB-lite"/>
    </source>
</evidence>
<dbReference type="PANTHER" id="PTHR18937:SF12">
    <property type="entry name" value="STRUCTURAL MAINTENANCE OF CHROMOSOMES PROTEIN"/>
    <property type="match status" value="1"/>
</dbReference>
<accession>A0A9P6DHG7</accession>
<keyword evidence="4" id="KW-0131">Cell cycle</keyword>
<evidence type="ECO:0000256" key="4">
    <source>
        <dbReference type="ARBA" id="ARBA00023306"/>
    </source>
</evidence>
<dbReference type="GO" id="GO:0008278">
    <property type="term" value="C:cohesin complex"/>
    <property type="evidence" value="ECO:0007669"/>
    <property type="project" value="TreeGrafter"/>
</dbReference>
<proteinExistence type="predicted"/>
<dbReference type="GO" id="GO:0005634">
    <property type="term" value="C:nucleus"/>
    <property type="evidence" value="ECO:0007669"/>
    <property type="project" value="TreeGrafter"/>
</dbReference>
<feature type="compositionally biased region" description="Basic and acidic residues" evidence="6">
    <location>
        <begin position="394"/>
        <end position="428"/>
    </location>
</feature>
<feature type="region of interest" description="Disordered" evidence="6">
    <location>
        <begin position="34"/>
        <end position="54"/>
    </location>
</feature>
<evidence type="ECO:0000256" key="2">
    <source>
        <dbReference type="ARBA" id="ARBA00022776"/>
    </source>
</evidence>
<dbReference type="Gene3D" id="3.40.50.300">
    <property type="entry name" value="P-loop containing nucleotide triphosphate hydrolases"/>
    <property type="match status" value="1"/>
</dbReference>
<organism evidence="7 8">
    <name type="scientific">Pleurotus eryngii</name>
    <name type="common">Boletus of the steppes</name>
    <dbReference type="NCBI Taxonomy" id="5323"/>
    <lineage>
        <taxon>Eukaryota</taxon>
        <taxon>Fungi</taxon>
        <taxon>Dikarya</taxon>
        <taxon>Basidiomycota</taxon>
        <taxon>Agaricomycotina</taxon>
        <taxon>Agaricomycetes</taxon>
        <taxon>Agaricomycetidae</taxon>
        <taxon>Agaricales</taxon>
        <taxon>Pleurotineae</taxon>
        <taxon>Pleurotaceae</taxon>
        <taxon>Pleurotus</taxon>
    </lineage>
</organism>